<sequence>MKIAVVAANGKAGSKIVDEAIARGHEVTAIVRGENRSHAPEAIITDILDITAEQISGFDALIDAFGAYAEDQLPLHDASAQHLADLSAATGVHFYVVGGAGSLFVDPEHTTQLLDTDAFPAEFRPLADAQRKQLANLRGRTDATWTFVSPAIEFLADGEKTGSYEIAGEELSFNEDGKSQVSYADFASAIVHLAEDGGHVRERVSVRW</sequence>
<feature type="domain" description="NAD(P)-binding" evidence="1">
    <location>
        <begin position="8"/>
        <end position="196"/>
    </location>
</feature>
<evidence type="ECO:0000259" key="1">
    <source>
        <dbReference type="Pfam" id="PF13460"/>
    </source>
</evidence>
<dbReference type="STRING" id="1224164.B843_04375"/>
<dbReference type="PATRIC" id="fig|1224164.3.peg.867"/>
<dbReference type="Gene3D" id="3.40.50.720">
    <property type="entry name" value="NAD(P)-binding Rossmann-like Domain"/>
    <property type="match status" value="1"/>
</dbReference>
<gene>
    <name evidence="2" type="ORF">B843_04375</name>
</gene>
<dbReference type="Pfam" id="PF13460">
    <property type="entry name" value="NAD_binding_10"/>
    <property type="match status" value="1"/>
</dbReference>
<dbReference type="InterPro" id="IPR051606">
    <property type="entry name" value="Polyketide_Oxido-like"/>
</dbReference>
<protein>
    <submittedName>
        <fullName evidence="2">NmrA-like dehydrogenase/reductase</fullName>
    </submittedName>
</protein>
<proteinExistence type="predicted"/>
<dbReference type="RefSeq" id="WP_025252305.1">
    <property type="nucleotide sequence ID" value="NZ_CP004353.1"/>
</dbReference>
<dbReference type="EMBL" id="CP004353">
    <property type="protein sequence ID" value="AHI22264.1"/>
    <property type="molecule type" value="Genomic_DNA"/>
</dbReference>
<reference evidence="2 3" key="1">
    <citation type="submission" date="2013-02" db="EMBL/GenBank/DDBJ databases">
        <title>The complete genome sequence of Corynebacterium vitaeruminis DSM 20294.</title>
        <authorList>
            <person name="Ruckert C."/>
            <person name="Albersmeier A."/>
            <person name="Kalinowski J."/>
        </authorList>
    </citation>
    <scope>NUCLEOTIDE SEQUENCE [LARGE SCALE GENOMIC DNA]</scope>
    <source>
        <strain evidence="3">ATCC 10234</strain>
    </source>
</reference>
<keyword evidence="3" id="KW-1185">Reference proteome</keyword>
<dbReference type="PANTHER" id="PTHR43355">
    <property type="entry name" value="FLAVIN REDUCTASE (NADPH)"/>
    <property type="match status" value="1"/>
</dbReference>
<accession>W5XZZ3</accession>
<dbReference type="Proteomes" id="UP000019222">
    <property type="component" value="Chromosome"/>
</dbReference>
<dbReference type="InterPro" id="IPR016040">
    <property type="entry name" value="NAD(P)-bd_dom"/>
</dbReference>
<evidence type="ECO:0000313" key="2">
    <source>
        <dbReference type="EMBL" id="AHI22264.1"/>
    </source>
</evidence>
<dbReference type="InterPro" id="IPR036291">
    <property type="entry name" value="NAD(P)-bd_dom_sf"/>
</dbReference>
<dbReference type="GO" id="GO:0016646">
    <property type="term" value="F:oxidoreductase activity, acting on the CH-NH group of donors, NAD or NADP as acceptor"/>
    <property type="evidence" value="ECO:0007669"/>
    <property type="project" value="TreeGrafter"/>
</dbReference>
<dbReference type="KEGG" id="cvt:B843_04375"/>
<dbReference type="HOGENOM" id="CLU_025711_3_2_11"/>
<dbReference type="eggNOG" id="COG2910">
    <property type="taxonomic scope" value="Bacteria"/>
</dbReference>
<organism evidence="2 3">
    <name type="scientific">Corynebacterium vitaeruminis DSM 20294</name>
    <dbReference type="NCBI Taxonomy" id="1224164"/>
    <lineage>
        <taxon>Bacteria</taxon>
        <taxon>Bacillati</taxon>
        <taxon>Actinomycetota</taxon>
        <taxon>Actinomycetes</taxon>
        <taxon>Mycobacteriales</taxon>
        <taxon>Corynebacteriaceae</taxon>
        <taxon>Corynebacterium</taxon>
    </lineage>
</organism>
<evidence type="ECO:0000313" key="3">
    <source>
        <dbReference type="Proteomes" id="UP000019222"/>
    </source>
</evidence>
<dbReference type="AlphaFoldDB" id="W5XZZ3"/>
<dbReference type="SUPFAM" id="SSF51735">
    <property type="entry name" value="NAD(P)-binding Rossmann-fold domains"/>
    <property type="match status" value="1"/>
</dbReference>
<name>W5XZZ3_9CORY</name>
<dbReference type="PANTHER" id="PTHR43355:SF2">
    <property type="entry name" value="FLAVIN REDUCTASE (NADPH)"/>
    <property type="match status" value="1"/>
</dbReference>